<dbReference type="GO" id="GO:0003677">
    <property type="term" value="F:DNA binding"/>
    <property type="evidence" value="ECO:0007669"/>
    <property type="project" value="InterPro"/>
</dbReference>
<accession>A0A160NXV7</accession>
<reference evidence="2 3" key="1">
    <citation type="journal article" date="2016" name="Genome Announc.">
        <title>Complete Genome Sequence of Thiostrepton-Producing Streptomyces laurentii ATCC 31255.</title>
        <authorList>
            <person name="Doi K."/>
            <person name="Fujino Y."/>
            <person name="Nagayoshi Y."/>
            <person name="Ohshima T."/>
            <person name="Ogata S."/>
        </authorList>
    </citation>
    <scope>NUCLEOTIDE SEQUENCE [LARGE SCALE GENOMIC DNA]</scope>
    <source>
        <strain evidence="2 3">ATCC 31255</strain>
    </source>
</reference>
<feature type="domain" description="HTH cro/C1-type" evidence="1">
    <location>
        <begin position="37"/>
        <end position="90"/>
    </location>
</feature>
<dbReference type="EMBL" id="AP017424">
    <property type="protein sequence ID" value="BAU83689.1"/>
    <property type="molecule type" value="Genomic_DNA"/>
</dbReference>
<dbReference type="KEGG" id="slau:SLA_2771"/>
<dbReference type="Proteomes" id="UP000217676">
    <property type="component" value="Chromosome"/>
</dbReference>
<dbReference type="PROSITE" id="PS50943">
    <property type="entry name" value="HTH_CROC1"/>
    <property type="match status" value="1"/>
</dbReference>
<sequence length="292" mass="32574">MAYSRMSCKFLGKAGKLANKNELNPDASPQAAYGARLRRTREDQGLSQVELGVQVGYSGPHISQVENGRKLPSLKFSKRVDIALGTGDAFERAWREMRQASLLEGFPEYVEHEGRAAELRLFDIGLIPGLLQTPGYARCLADSKVRRGVMSPDQAEELVAFLEERQAALVRPNPPTVMIVLDESCIRKRVGGPGVMGAQLDRLLEFAEQPNHQLQIATFDIGERHTLYLPVYLLTLPDMTVLAYAESQARGHLEREPLAVWPLLTSYHQLQAEALPHKASVAMIEEVRKDYL</sequence>
<dbReference type="InterPro" id="IPR043917">
    <property type="entry name" value="DUF5753"/>
</dbReference>
<evidence type="ECO:0000259" key="1">
    <source>
        <dbReference type="PROSITE" id="PS50943"/>
    </source>
</evidence>
<proteinExistence type="predicted"/>
<evidence type="ECO:0000313" key="3">
    <source>
        <dbReference type="Proteomes" id="UP000217676"/>
    </source>
</evidence>
<protein>
    <submittedName>
        <fullName evidence="2">XRE family transcriptional regulator</fullName>
    </submittedName>
</protein>
<dbReference type="InterPro" id="IPR001387">
    <property type="entry name" value="Cro/C1-type_HTH"/>
</dbReference>
<name>A0A160NXV7_STRLU</name>
<dbReference type="Pfam" id="PF13560">
    <property type="entry name" value="HTH_31"/>
    <property type="match status" value="1"/>
</dbReference>
<keyword evidence="3" id="KW-1185">Reference proteome</keyword>
<organism evidence="2 3">
    <name type="scientific">Streptomyces laurentii</name>
    <dbReference type="NCBI Taxonomy" id="39478"/>
    <lineage>
        <taxon>Bacteria</taxon>
        <taxon>Bacillati</taxon>
        <taxon>Actinomycetota</taxon>
        <taxon>Actinomycetes</taxon>
        <taxon>Kitasatosporales</taxon>
        <taxon>Streptomycetaceae</taxon>
        <taxon>Streptomyces</taxon>
    </lineage>
</organism>
<evidence type="ECO:0000313" key="2">
    <source>
        <dbReference type="EMBL" id="BAU83689.1"/>
    </source>
</evidence>
<dbReference type="Pfam" id="PF19054">
    <property type="entry name" value="DUF5753"/>
    <property type="match status" value="1"/>
</dbReference>
<dbReference type="Gene3D" id="1.10.260.40">
    <property type="entry name" value="lambda repressor-like DNA-binding domains"/>
    <property type="match status" value="1"/>
</dbReference>
<dbReference type="InterPro" id="IPR010982">
    <property type="entry name" value="Lambda_DNA-bd_dom_sf"/>
</dbReference>
<gene>
    <name evidence="2" type="ORF">SLA_2771</name>
</gene>
<dbReference type="CDD" id="cd00093">
    <property type="entry name" value="HTH_XRE"/>
    <property type="match status" value="1"/>
</dbReference>
<dbReference type="SMART" id="SM00530">
    <property type="entry name" value="HTH_XRE"/>
    <property type="match status" value="1"/>
</dbReference>
<dbReference type="AlphaFoldDB" id="A0A160NXV7"/>
<dbReference type="SUPFAM" id="SSF47413">
    <property type="entry name" value="lambda repressor-like DNA-binding domains"/>
    <property type="match status" value="1"/>
</dbReference>